<dbReference type="Proteomes" id="UP001240236">
    <property type="component" value="Unassembled WGS sequence"/>
</dbReference>
<dbReference type="InterPro" id="IPR001466">
    <property type="entry name" value="Beta-lactam-related"/>
</dbReference>
<evidence type="ECO:0000313" key="4">
    <source>
        <dbReference type="Proteomes" id="UP001240236"/>
    </source>
</evidence>
<dbReference type="Gene3D" id="3.40.710.10">
    <property type="entry name" value="DD-peptidase/beta-lactamase superfamily"/>
    <property type="match status" value="1"/>
</dbReference>
<proteinExistence type="predicted"/>
<organism evidence="3 4">
    <name type="scientific">Catenuloplanes indicus</name>
    <dbReference type="NCBI Taxonomy" id="137267"/>
    <lineage>
        <taxon>Bacteria</taxon>
        <taxon>Bacillati</taxon>
        <taxon>Actinomycetota</taxon>
        <taxon>Actinomycetes</taxon>
        <taxon>Micromonosporales</taxon>
        <taxon>Micromonosporaceae</taxon>
        <taxon>Catenuloplanes</taxon>
    </lineage>
</organism>
<dbReference type="SUPFAM" id="SSF56601">
    <property type="entry name" value="beta-lactamase/transpeptidase-like"/>
    <property type="match status" value="1"/>
</dbReference>
<dbReference type="AlphaFoldDB" id="A0AAE3W6C7"/>
<gene>
    <name evidence="3" type="ORF">J2S42_006118</name>
</gene>
<evidence type="ECO:0000259" key="2">
    <source>
        <dbReference type="Pfam" id="PF00144"/>
    </source>
</evidence>
<feature type="region of interest" description="Disordered" evidence="1">
    <location>
        <begin position="37"/>
        <end position="60"/>
    </location>
</feature>
<dbReference type="PANTHER" id="PTHR46825">
    <property type="entry name" value="D-ALANYL-D-ALANINE-CARBOXYPEPTIDASE/ENDOPEPTIDASE AMPH"/>
    <property type="match status" value="1"/>
</dbReference>
<dbReference type="Pfam" id="PF00144">
    <property type="entry name" value="Beta-lactamase"/>
    <property type="match status" value="1"/>
</dbReference>
<keyword evidence="3" id="KW-0121">Carboxypeptidase</keyword>
<dbReference type="EMBL" id="JAUSUZ010000001">
    <property type="protein sequence ID" value="MDQ0369449.1"/>
    <property type="molecule type" value="Genomic_DNA"/>
</dbReference>
<accession>A0AAE3W6C7</accession>
<name>A0AAE3W6C7_9ACTN</name>
<comment type="caution">
    <text evidence="3">The sequence shown here is derived from an EMBL/GenBank/DDBJ whole genome shotgun (WGS) entry which is preliminary data.</text>
</comment>
<dbReference type="EC" id="3.4.16.4" evidence="3"/>
<dbReference type="InterPro" id="IPR012338">
    <property type="entry name" value="Beta-lactam/transpept-like"/>
</dbReference>
<evidence type="ECO:0000256" key="1">
    <source>
        <dbReference type="SAM" id="MobiDB-lite"/>
    </source>
</evidence>
<reference evidence="3 4" key="1">
    <citation type="submission" date="2023-07" db="EMBL/GenBank/DDBJ databases">
        <title>Sequencing the genomes of 1000 actinobacteria strains.</title>
        <authorList>
            <person name="Klenk H.-P."/>
        </authorList>
    </citation>
    <scope>NUCLEOTIDE SEQUENCE [LARGE SCALE GENOMIC DNA]</scope>
    <source>
        <strain evidence="3 4">DSM 44709</strain>
    </source>
</reference>
<protein>
    <submittedName>
        <fullName evidence="3">D-alanyl-D-alanine carboxypeptidase</fullName>
        <ecNumber evidence="3">3.4.16.4</ecNumber>
    </submittedName>
</protein>
<keyword evidence="3" id="KW-0378">Hydrolase</keyword>
<evidence type="ECO:0000313" key="3">
    <source>
        <dbReference type="EMBL" id="MDQ0369449.1"/>
    </source>
</evidence>
<dbReference type="InterPro" id="IPR050491">
    <property type="entry name" value="AmpC-like"/>
</dbReference>
<dbReference type="GO" id="GO:0009002">
    <property type="term" value="F:serine-type D-Ala-D-Ala carboxypeptidase activity"/>
    <property type="evidence" value="ECO:0007669"/>
    <property type="project" value="UniProtKB-EC"/>
</dbReference>
<sequence>MTIRAKAITAAIALLLVLAVIAAVALAAREPAVELARAPAGTPAPAPAVRETPDAPPAETEQDVAFRRSLAALITTDRFPGVLASVEDPGGDARDYTAGTGDLATGEAPPENGYVRIGSNTKTFVAVVVLQLVAEGRVQLDRSIQTYLPDVVPGGKNISVRQLLQHTSGLANYTDFMPDSDFDEGRHFYRSPADLLRIAFSKGPAFPPGKGWRYSNTGYVVLGLMIERLTGRTVADEITTRVIDRLGLRETYFPKGDEETLRAPHPRAYDGDPRDDVTVSDPSWAWAAGAMIATPRDLNAFFRALLFESRLLGPGELAEMRKTVDTGGQMWPGVRYGLGLTRTPLRCGGAYWGHGGDVPGFETRGGIRADGRAVTVAVTSGPSGRAAHLHVVGAVETAFCG</sequence>
<feature type="domain" description="Beta-lactamase-related" evidence="2">
    <location>
        <begin position="67"/>
        <end position="384"/>
    </location>
</feature>
<dbReference type="PANTHER" id="PTHR46825:SF7">
    <property type="entry name" value="D-ALANYL-D-ALANINE CARBOXYPEPTIDASE"/>
    <property type="match status" value="1"/>
</dbReference>
<dbReference type="RefSeq" id="WP_307244686.1">
    <property type="nucleotide sequence ID" value="NZ_JAUSUZ010000001.1"/>
</dbReference>
<keyword evidence="3" id="KW-0645">Protease</keyword>
<keyword evidence="4" id="KW-1185">Reference proteome</keyword>